<accession>A0A8J6IYH2</accession>
<organism evidence="2 3">
    <name type="scientific">Flintibacter hominis</name>
    <dbReference type="NCBI Taxonomy" id="2763048"/>
    <lineage>
        <taxon>Bacteria</taxon>
        <taxon>Bacillati</taxon>
        <taxon>Bacillota</taxon>
        <taxon>Clostridia</taxon>
        <taxon>Eubacteriales</taxon>
        <taxon>Flintibacter</taxon>
    </lineage>
</organism>
<keyword evidence="3" id="KW-1185">Reference proteome</keyword>
<comment type="caution">
    <text evidence="2">The sequence shown here is derived from an EMBL/GenBank/DDBJ whole genome shotgun (WGS) entry which is preliminary data.</text>
</comment>
<keyword evidence="1" id="KW-0812">Transmembrane</keyword>
<protein>
    <submittedName>
        <fullName evidence="2">Uncharacterized protein</fullName>
    </submittedName>
</protein>
<dbReference type="Proteomes" id="UP000628736">
    <property type="component" value="Unassembled WGS sequence"/>
</dbReference>
<keyword evidence="1" id="KW-1133">Transmembrane helix</keyword>
<evidence type="ECO:0000313" key="3">
    <source>
        <dbReference type="Proteomes" id="UP000628736"/>
    </source>
</evidence>
<dbReference type="EMBL" id="JACOPO010000006">
    <property type="protein sequence ID" value="MBC5723085.1"/>
    <property type="molecule type" value="Genomic_DNA"/>
</dbReference>
<evidence type="ECO:0000256" key="1">
    <source>
        <dbReference type="SAM" id="Phobius"/>
    </source>
</evidence>
<proteinExistence type="predicted"/>
<dbReference type="AlphaFoldDB" id="A0A8J6IYH2"/>
<name>A0A8J6IYH2_9FIRM</name>
<gene>
    <name evidence="2" type="ORF">H8S11_09690</name>
</gene>
<evidence type="ECO:0000313" key="2">
    <source>
        <dbReference type="EMBL" id="MBC5723085.1"/>
    </source>
</evidence>
<sequence>MGLSVATAATVLITALISGIYIWYRLNSESGRRALKDQQSNLSGGIERTVSVYDVNGQLIKEYSGKFDIETDRESYILFDDEDGNRHMIYYTTGTIIVDEK</sequence>
<reference evidence="2" key="1">
    <citation type="submission" date="2020-08" db="EMBL/GenBank/DDBJ databases">
        <title>Genome public.</title>
        <authorList>
            <person name="Liu C."/>
            <person name="Sun Q."/>
        </authorList>
    </citation>
    <scope>NUCLEOTIDE SEQUENCE</scope>
    <source>
        <strain evidence="2">NSJ-23</strain>
    </source>
</reference>
<keyword evidence="1" id="KW-0472">Membrane</keyword>
<feature type="transmembrane region" description="Helical" evidence="1">
    <location>
        <begin position="6"/>
        <end position="24"/>
    </location>
</feature>